<dbReference type="PANTHER" id="PTHR42852:SF6">
    <property type="entry name" value="THIOL:DISULFIDE INTERCHANGE PROTEIN DSBE"/>
    <property type="match status" value="1"/>
</dbReference>
<sequence precursor="true">MRKYNNGFLFTFTFLAICLLATGVSAQEKESEESSQSASAPMATPEKATPSDDASDDVEQETKLLTIGSDAPALDVEHWIHDGEGQFGQVTEFETGKVYVVEFWATWCGPCIASMPHIVELQKKYADQGVQIVSVSSEPIATIDKFFKREVPGMRVPREEVDEEGDEEEGDEEDKTRPVTYEELTSSYCLTTDPDRSTSDDYMKAAGQNGIPCAFIVGKDSKIEWIGHPMRMDNVLEAVVNDSWDREAFGKEFIEEQLGGKVYYEVVSLLRKQETENALAKINHYLETGTHEASISRMQRLKIQLLLGEDSMRDEAKTYVLELLDAEPSDATLANSVGWSVYRMAESPDFDDDDFLNAVLDRVNKAANALDNTRQESFKPYLLDTAAHLHNALGNVALAIETQKQAIELVEDERGRVRLQKFLDELTAEPEEDSDANAELETQTEDAE</sequence>
<dbReference type="InterPro" id="IPR000866">
    <property type="entry name" value="AhpC/TSA"/>
</dbReference>
<dbReference type="InterPro" id="IPR050553">
    <property type="entry name" value="Thioredoxin_ResA/DsbE_sf"/>
</dbReference>
<feature type="domain" description="Thioredoxin" evidence="7">
    <location>
        <begin position="65"/>
        <end position="259"/>
    </location>
</feature>
<comment type="subcellular location">
    <subcellularLocation>
        <location evidence="1">Cell envelope</location>
    </subcellularLocation>
</comment>
<feature type="region of interest" description="Disordered" evidence="5">
    <location>
        <begin position="154"/>
        <end position="178"/>
    </location>
</feature>
<dbReference type="AlphaFoldDB" id="A0A5C6EF02"/>
<dbReference type="PANTHER" id="PTHR42852">
    <property type="entry name" value="THIOL:DISULFIDE INTERCHANGE PROTEIN DSBE"/>
    <property type="match status" value="1"/>
</dbReference>
<dbReference type="Proteomes" id="UP000315471">
    <property type="component" value="Unassembled WGS sequence"/>
</dbReference>
<evidence type="ECO:0000256" key="4">
    <source>
        <dbReference type="ARBA" id="ARBA00023284"/>
    </source>
</evidence>
<gene>
    <name evidence="8" type="primary">resA_4</name>
    <name evidence="8" type="ORF">Q31b_09650</name>
</gene>
<accession>A0A5C6EF02</accession>
<reference evidence="8 9" key="1">
    <citation type="submission" date="2019-02" db="EMBL/GenBank/DDBJ databases">
        <title>Deep-cultivation of Planctomycetes and their phenomic and genomic characterization uncovers novel biology.</title>
        <authorList>
            <person name="Wiegand S."/>
            <person name="Jogler M."/>
            <person name="Boedeker C."/>
            <person name="Pinto D."/>
            <person name="Vollmers J."/>
            <person name="Rivas-Marin E."/>
            <person name="Kohn T."/>
            <person name="Peeters S.H."/>
            <person name="Heuer A."/>
            <person name="Rast P."/>
            <person name="Oberbeckmann S."/>
            <person name="Bunk B."/>
            <person name="Jeske O."/>
            <person name="Meyerdierks A."/>
            <person name="Storesund J.E."/>
            <person name="Kallscheuer N."/>
            <person name="Luecker S."/>
            <person name="Lage O.M."/>
            <person name="Pohl T."/>
            <person name="Merkel B.J."/>
            <person name="Hornburger P."/>
            <person name="Mueller R.-W."/>
            <person name="Bruemmer F."/>
            <person name="Labrenz M."/>
            <person name="Spormann A.M."/>
            <person name="Op Den Camp H."/>
            <person name="Overmann J."/>
            <person name="Amann R."/>
            <person name="Jetten M.S.M."/>
            <person name="Mascher T."/>
            <person name="Medema M.H."/>
            <person name="Devos D.P."/>
            <person name="Kaster A.-K."/>
            <person name="Ovreas L."/>
            <person name="Rohde M."/>
            <person name="Galperin M.Y."/>
            <person name="Jogler C."/>
        </authorList>
    </citation>
    <scope>NUCLEOTIDE SEQUENCE [LARGE SCALE GENOMIC DNA]</scope>
    <source>
        <strain evidence="8 9">Q31b</strain>
    </source>
</reference>
<evidence type="ECO:0000256" key="6">
    <source>
        <dbReference type="SAM" id="SignalP"/>
    </source>
</evidence>
<dbReference type="CDD" id="cd02966">
    <property type="entry name" value="TlpA_like_family"/>
    <property type="match status" value="1"/>
</dbReference>
<feature type="signal peptide" evidence="6">
    <location>
        <begin position="1"/>
        <end position="26"/>
    </location>
</feature>
<organism evidence="8 9">
    <name type="scientific">Novipirellula aureliae</name>
    <dbReference type="NCBI Taxonomy" id="2527966"/>
    <lineage>
        <taxon>Bacteria</taxon>
        <taxon>Pseudomonadati</taxon>
        <taxon>Planctomycetota</taxon>
        <taxon>Planctomycetia</taxon>
        <taxon>Pirellulales</taxon>
        <taxon>Pirellulaceae</taxon>
        <taxon>Novipirellula</taxon>
    </lineage>
</organism>
<evidence type="ECO:0000256" key="1">
    <source>
        <dbReference type="ARBA" id="ARBA00004196"/>
    </source>
</evidence>
<evidence type="ECO:0000256" key="2">
    <source>
        <dbReference type="ARBA" id="ARBA00022748"/>
    </source>
</evidence>
<dbReference type="GO" id="GO:0016209">
    <property type="term" value="F:antioxidant activity"/>
    <property type="evidence" value="ECO:0007669"/>
    <property type="project" value="InterPro"/>
</dbReference>
<dbReference type="GO" id="GO:0030313">
    <property type="term" value="C:cell envelope"/>
    <property type="evidence" value="ECO:0007669"/>
    <property type="project" value="UniProtKB-SubCell"/>
</dbReference>
<evidence type="ECO:0000259" key="7">
    <source>
        <dbReference type="PROSITE" id="PS51352"/>
    </source>
</evidence>
<keyword evidence="9" id="KW-1185">Reference proteome</keyword>
<keyword evidence="3" id="KW-1015">Disulfide bond</keyword>
<dbReference type="RefSeq" id="WP_146598431.1">
    <property type="nucleotide sequence ID" value="NZ_SJPY01000001.1"/>
</dbReference>
<evidence type="ECO:0000256" key="5">
    <source>
        <dbReference type="SAM" id="MobiDB-lite"/>
    </source>
</evidence>
<dbReference type="InterPro" id="IPR036249">
    <property type="entry name" value="Thioredoxin-like_sf"/>
</dbReference>
<evidence type="ECO:0000313" key="8">
    <source>
        <dbReference type="EMBL" id="TWU45789.1"/>
    </source>
</evidence>
<dbReference type="Gene3D" id="3.40.30.10">
    <property type="entry name" value="Glutaredoxin"/>
    <property type="match status" value="1"/>
</dbReference>
<dbReference type="InterPro" id="IPR013766">
    <property type="entry name" value="Thioredoxin_domain"/>
</dbReference>
<dbReference type="OrthoDB" id="9802923at2"/>
<dbReference type="SUPFAM" id="SSF52833">
    <property type="entry name" value="Thioredoxin-like"/>
    <property type="match status" value="1"/>
</dbReference>
<dbReference type="EMBL" id="SJPY01000001">
    <property type="protein sequence ID" value="TWU45789.1"/>
    <property type="molecule type" value="Genomic_DNA"/>
</dbReference>
<dbReference type="GO" id="GO:0016491">
    <property type="term" value="F:oxidoreductase activity"/>
    <property type="evidence" value="ECO:0007669"/>
    <property type="project" value="InterPro"/>
</dbReference>
<name>A0A5C6EF02_9BACT</name>
<feature type="region of interest" description="Disordered" evidence="5">
    <location>
        <begin position="425"/>
        <end position="448"/>
    </location>
</feature>
<feature type="chain" id="PRO_5022750096" evidence="6">
    <location>
        <begin position="27"/>
        <end position="448"/>
    </location>
</feature>
<dbReference type="Pfam" id="PF00578">
    <property type="entry name" value="AhpC-TSA"/>
    <property type="match status" value="1"/>
</dbReference>
<proteinExistence type="predicted"/>
<keyword evidence="6" id="KW-0732">Signal</keyword>
<comment type="caution">
    <text evidence="8">The sequence shown here is derived from an EMBL/GenBank/DDBJ whole genome shotgun (WGS) entry which is preliminary data.</text>
</comment>
<dbReference type="PROSITE" id="PS51352">
    <property type="entry name" value="THIOREDOXIN_2"/>
    <property type="match status" value="1"/>
</dbReference>
<dbReference type="GO" id="GO:0017004">
    <property type="term" value="P:cytochrome complex assembly"/>
    <property type="evidence" value="ECO:0007669"/>
    <property type="project" value="UniProtKB-KW"/>
</dbReference>
<feature type="region of interest" description="Disordered" evidence="5">
    <location>
        <begin position="30"/>
        <end position="60"/>
    </location>
</feature>
<evidence type="ECO:0000313" key="9">
    <source>
        <dbReference type="Proteomes" id="UP000315471"/>
    </source>
</evidence>
<feature type="compositionally biased region" description="Acidic residues" evidence="5">
    <location>
        <begin position="426"/>
        <end position="448"/>
    </location>
</feature>
<protein>
    <submittedName>
        <fullName evidence="8">Thiol-disulfide oxidoreductase ResA</fullName>
    </submittedName>
</protein>
<feature type="compositionally biased region" description="Acidic residues" evidence="5">
    <location>
        <begin position="160"/>
        <end position="173"/>
    </location>
</feature>
<keyword evidence="2" id="KW-0201">Cytochrome c-type biogenesis</keyword>
<keyword evidence="4" id="KW-0676">Redox-active center</keyword>
<evidence type="ECO:0000256" key="3">
    <source>
        <dbReference type="ARBA" id="ARBA00023157"/>
    </source>
</evidence>